<sequence length="27" mass="3162">ERPNKTNPKRIGKAQNKRANLEKTKLK</sequence>
<evidence type="ECO:0000256" key="1">
    <source>
        <dbReference type="SAM" id="MobiDB-lite"/>
    </source>
</evidence>
<dbReference type="EMBL" id="AWWV01011291">
    <property type="protein sequence ID" value="OMO73074.1"/>
    <property type="molecule type" value="Genomic_DNA"/>
</dbReference>
<organism evidence="2 3">
    <name type="scientific">Corchorus capsularis</name>
    <name type="common">Jute</name>
    <dbReference type="NCBI Taxonomy" id="210143"/>
    <lineage>
        <taxon>Eukaryota</taxon>
        <taxon>Viridiplantae</taxon>
        <taxon>Streptophyta</taxon>
        <taxon>Embryophyta</taxon>
        <taxon>Tracheophyta</taxon>
        <taxon>Spermatophyta</taxon>
        <taxon>Magnoliopsida</taxon>
        <taxon>eudicotyledons</taxon>
        <taxon>Gunneridae</taxon>
        <taxon>Pentapetalae</taxon>
        <taxon>rosids</taxon>
        <taxon>malvids</taxon>
        <taxon>Malvales</taxon>
        <taxon>Malvaceae</taxon>
        <taxon>Grewioideae</taxon>
        <taxon>Apeibeae</taxon>
        <taxon>Corchorus</taxon>
    </lineage>
</organism>
<feature type="non-terminal residue" evidence="2">
    <location>
        <position position="1"/>
    </location>
</feature>
<protein>
    <submittedName>
        <fullName evidence="2">Uncharacterized protein</fullName>
    </submittedName>
</protein>
<gene>
    <name evidence="2" type="ORF">CCACVL1_17480</name>
</gene>
<dbReference type="AlphaFoldDB" id="A0A1R3HS29"/>
<accession>A0A1R3HS29</accession>
<reference evidence="2 3" key="1">
    <citation type="submission" date="2013-09" db="EMBL/GenBank/DDBJ databases">
        <title>Corchorus capsularis genome sequencing.</title>
        <authorList>
            <person name="Alam M."/>
            <person name="Haque M.S."/>
            <person name="Islam M.S."/>
            <person name="Emdad E.M."/>
            <person name="Islam M.M."/>
            <person name="Ahmed B."/>
            <person name="Halim A."/>
            <person name="Hossen Q.M.M."/>
            <person name="Hossain M.Z."/>
            <person name="Ahmed R."/>
            <person name="Khan M.M."/>
            <person name="Islam R."/>
            <person name="Rashid M.M."/>
            <person name="Khan S.A."/>
            <person name="Rahman M.S."/>
            <person name="Alam M."/>
        </authorList>
    </citation>
    <scope>NUCLEOTIDE SEQUENCE [LARGE SCALE GENOMIC DNA]</scope>
    <source>
        <strain evidence="3">cv. CVL-1</strain>
        <tissue evidence="2">Whole seedling</tissue>
    </source>
</reference>
<dbReference type="Gramene" id="OMO73074">
    <property type="protein sequence ID" value="OMO73074"/>
    <property type="gene ID" value="CCACVL1_17480"/>
</dbReference>
<comment type="caution">
    <text evidence="2">The sequence shown here is derived from an EMBL/GenBank/DDBJ whole genome shotgun (WGS) entry which is preliminary data.</text>
</comment>
<evidence type="ECO:0000313" key="2">
    <source>
        <dbReference type="EMBL" id="OMO73074.1"/>
    </source>
</evidence>
<name>A0A1R3HS29_COCAP</name>
<keyword evidence="3" id="KW-1185">Reference proteome</keyword>
<feature type="region of interest" description="Disordered" evidence="1">
    <location>
        <begin position="1"/>
        <end position="27"/>
    </location>
</feature>
<feature type="compositionally biased region" description="Basic residues" evidence="1">
    <location>
        <begin position="7"/>
        <end position="16"/>
    </location>
</feature>
<evidence type="ECO:0000313" key="3">
    <source>
        <dbReference type="Proteomes" id="UP000188268"/>
    </source>
</evidence>
<proteinExistence type="predicted"/>
<dbReference type="Proteomes" id="UP000188268">
    <property type="component" value="Unassembled WGS sequence"/>
</dbReference>